<dbReference type="InterPro" id="IPR011006">
    <property type="entry name" value="CheY-like_superfamily"/>
</dbReference>
<dbReference type="Pfam" id="PF00512">
    <property type="entry name" value="HisKA"/>
    <property type="match status" value="1"/>
</dbReference>
<gene>
    <name evidence="9" type="ORF">QO016_004465</name>
</gene>
<evidence type="ECO:0000259" key="8">
    <source>
        <dbReference type="PROSITE" id="PS50110"/>
    </source>
</evidence>
<dbReference type="InterPro" id="IPR003661">
    <property type="entry name" value="HisK_dim/P_dom"/>
</dbReference>
<evidence type="ECO:0000313" key="10">
    <source>
        <dbReference type="Proteomes" id="UP001236369"/>
    </source>
</evidence>
<dbReference type="Proteomes" id="UP001236369">
    <property type="component" value="Unassembled WGS sequence"/>
</dbReference>
<sequence length="457" mass="49134">MIGPRSATVALDGETSDESGDLARRVVKLERINAALMAHVERTMDQQGGAYALFQTAIMLEGRVRSRTEELTSLMKSLETSNTALQAAKDEAETANRSKTRFLAAASHDLLQPLNAARLSLSALADLAPGHEAQTIAGQVERGLQTIEDLIKALIDISKLDAGAVRPVIKPVRLADLVAHIESSFRPFAERKGLRLLVRAGDVVVATDLVLMQRILQNLVSNAVRYTESGGVLIGVRRRGGQCRIDVIDTGRGIPEEERALVFEEFFRGTAEGEDAGGPGLGLGLSIVQRMATALGHPVQLHSRVGRGTRMSVEIPLAGTAPDVLVHPTPVATTLTGARVLVIENDASTAEALERLLRGWDAEVESHRALAGVMDSLRAGMPRPDVMIIDFHLSDGACGLDVVDHLRQARGWITPVIVTTADYGVEVGRRVVEAQAELMLKPVKPAQLRALLSYLLA</sequence>
<evidence type="ECO:0000256" key="1">
    <source>
        <dbReference type="ARBA" id="ARBA00000085"/>
    </source>
</evidence>
<dbReference type="InterPro" id="IPR004358">
    <property type="entry name" value="Sig_transdc_His_kin-like_C"/>
</dbReference>
<evidence type="ECO:0000313" key="9">
    <source>
        <dbReference type="EMBL" id="MDQ0444940.1"/>
    </source>
</evidence>
<evidence type="ECO:0000256" key="4">
    <source>
        <dbReference type="ARBA" id="ARBA00022679"/>
    </source>
</evidence>
<dbReference type="SMART" id="SM00448">
    <property type="entry name" value="REC"/>
    <property type="match status" value="1"/>
</dbReference>
<dbReference type="PANTHER" id="PTHR43047:SF9">
    <property type="entry name" value="HISTIDINE KINASE"/>
    <property type="match status" value="1"/>
</dbReference>
<dbReference type="Gene3D" id="3.40.50.2300">
    <property type="match status" value="1"/>
</dbReference>
<evidence type="ECO:0000256" key="5">
    <source>
        <dbReference type="ARBA" id="ARBA00022777"/>
    </source>
</evidence>
<dbReference type="InterPro" id="IPR001789">
    <property type="entry name" value="Sig_transdc_resp-reg_receiver"/>
</dbReference>
<dbReference type="InterPro" id="IPR003594">
    <property type="entry name" value="HATPase_dom"/>
</dbReference>
<dbReference type="InterPro" id="IPR005467">
    <property type="entry name" value="His_kinase_dom"/>
</dbReference>
<dbReference type="SMART" id="SM00387">
    <property type="entry name" value="HATPase_c"/>
    <property type="match status" value="1"/>
</dbReference>
<dbReference type="Pfam" id="PF00072">
    <property type="entry name" value="Response_reg"/>
    <property type="match status" value="1"/>
</dbReference>
<protein>
    <recommendedName>
        <fullName evidence="2">histidine kinase</fullName>
        <ecNumber evidence="2">2.7.13.3</ecNumber>
    </recommendedName>
</protein>
<comment type="caution">
    <text evidence="9">The sequence shown here is derived from an EMBL/GenBank/DDBJ whole genome shotgun (WGS) entry which is preliminary data.</text>
</comment>
<dbReference type="SUPFAM" id="SSF52172">
    <property type="entry name" value="CheY-like"/>
    <property type="match status" value="1"/>
</dbReference>
<keyword evidence="5" id="KW-0418">Kinase</keyword>
<keyword evidence="4" id="KW-0808">Transferase</keyword>
<keyword evidence="10" id="KW-1185">Reference proteome</keyword>
<evidence type="ECO:0000256" key="3">
    <source>
        <dbReference type="ARBA" id="ARBA00022553"/>
    </source>
</evidence>
<dbReference type="InterPro" id="IPR036097">
    <property type="entry name" value="HisK_dim/P_sf"/>
</dbReference>
<dbReference type="EC" id="2.7.13.3" evidence="2"/>
<dbReference type="PRINTS" id="PR00344">
    <property type="entry name" value="BCTRLSENSOR"/>
</dbReference>
<organism evidence="9 10">
    <name type="scientific">Methylobacterium persicinum</name>
    <dbReference type="NCBI Taxonomy" id="374426"/>
    <lineage>
        <taxon>Bacteria</taxon>
        <taxon>Pseudomonadati</taxon>
        <taxon>Pseudomonadota</taxon>
        <taxon>Alphaproteobacteria</taxon>
        <taxon>Hyphomicrobiales</taxon>
        <taxon>Methylobacteriaceae</taxon>
        <taxon>Methylobacterium</taxon>
    </lineage>
</organism>
<dbReference type="InterPro" id="IPR036890">
    <property type="entry name" value="HATPase_C_sf"/>
</dbReference>
<feature type="domain" description="Histidine kinase" evidence="7">
    <location>
        <begin position="105"/>
        <end position="319"/>
    </location>
</feature>
<dbReference type="Gene3D" id="3.30.565.10">
    <property type="entry name" value="Histidine kinase-like ATPase, C-terminal domain"/>
    <property type="match status" value="1"/>
</dbReference>
<dbReference type="SMART" id="SM00388">
    <property type="entry name" value="HisKA"/>
    <property type="match status" value="1"/>
</dbReference>
<dbReference type="Gene3D" id="1.10.287.130">
    <property type="match status" value="1"/>
</dbReference>
<dbReference type="PROSITE" id="PS50110">
    <property type="entry name" value="RESPONSE_REGULATORY"/>
    <property type="match status" value="1"/>
</dbReference>
<keyword evidence="3 6" id="KW-0597">Phosphoprotein</keyword>
<name>A0ABU0HTA2_9HYPH</name>
<feature type="modified residue" description="4-aspartylphosphate" evidence="6">
    <location>
        <position position="390"/>
    </location>
</feature>
<reference evidence="9 10" key="1">
    <citation type="submission" date="2023-07" db="EMBL/GenBank/DDBJ databases">
        <title>Genomic Encyclopedia of Type Strains, Phase IV (KMG-IV): sequencing the most valuable type-strain genomes for metagenomic binning, comparative biology and taxonomic classification.</title>
        <authorList>
            <person name="Goeker M."/>
        </authorList>
    </citation>
    <scope>NUCLEOTIDE SEQUENCE [LARGE SCALE GENOMIC DNA]</scope>
    <source>
        <strain evidence="9 10">DSM 19562</strain>
    </source>
</reference>
<dbReference type="CDD" id="cd00082">
    <property type="entry name" value="HisKA"/>
    <property type="match status" value="1"/>
</dbReference>
<dbReference type="EMBL" id="JAUSVV010000018">
    <property type="protein sequence ID" value="MDQ0444940.1"/>
    <property type="molecule type" value="Genomic_DNA"/>
</dbReference>
<dbReference type="PROSITE" id="PS50109">
    <property type="entry name" value="HIS_KIN"/>
    <property type="match status" value="1"/>
</dbReference>
<evidence type="ECO:0000259" key="7">
    <source>
        <dbReference type="PROSITE" id="PS50109"/>
    </source>
</evidence>
<dbReference type="CDD" id="cd00156">
    <property type="entry name" value="REC"/>
    <property type="match status" value="1"/>
</dbReference>
<evidence type="ECO:0000256" key="2">
    <source>
        <dbReference type="ARBA" id="ARBA00012438"/>
    </source>
</evidence>
<accession>A0ABU0HTA2</accession>
<dbReference type="Pfam" id="PF02518">
    <property type="entry name" value="HATPase_c"/>
    <property type="match status" value="1"/>
</dbReference>
<proteinExistence type="predicted"/>
<feature type="domain" description="Response regulatory" evidence="8">
    <location>
        <begin position="339"/>
        <end position="456"/>
    </location>
</feature>
<dbReference type="PANTHER" id="PTHR43047">
    <property type="entry name" value="TWO-COMPONENT HISTIDINE PROTEIN KINASE"/>
    <property type="match status" value="1"/>
</dbReference>
<dbReference type="SUPFAM" id="SSF47384">
    <property type="entry name" value="Homodimeric domain of signal transducing histidine kinase"/>
    <property type="match status" value="1"/>
</dbReference>
<comment type="catalytic activity">
    <reaction evidence="1">
        <text>ATP + protein L-histidine = ADP + protein N-phospho-L-histidine.</text>
        <dbReference type="EC" id="2.7.13.3"/>
    </reaction>
</comment>
<evidence type="ECO:0000256" key="6">
    <source>
        <dbReference type="PROSITE-ProRule" id="PRU00169"/>
    </source>
</evidence>
<dbReference type="SUPFAM" id="SSF55874">
    <property type="entry name" value="ATPase domain of HSP90 chaperone/DNA topoisomerase II/histidine kinase"/>
    <property type="match status" value="1"/>
</dbReference>